<name>A0AAD7W9N5_9TELE</name>
<protein>
    <submittedName>
        <fullName evidence="2">Uncharacterized protein</fullName>
    </submittedName>
</protein>
<dbReference type="Proteomes" id="UP001221898">
    <property type="component" value="Unassembled WGS sequence"/>
</dbReference>
<sequence length="120" mass="12901">MPFVSCPSGVDGPLDEQHRPGDSSIDLGERRSELECITPVSQDGRPDVRHRLGSTAAGKRRHRTRRTAALGKGGVSSQDRPPLDPQTTEGAPVARQASVLPDCAHQSGINPIMKNTVTWL</sequence>
<keyword evidence="3" id="KW-1185">Reference proteome</keyword>
<gene>
    <name evidence="2" type="ORF">AAFF_G00147950</name>
</gene>
<evidence type="ECO:0000256" key="1">
    <source>
        <dbReference type="SAM" id="MobiDB-lite"/>
    </source>
</evidence>
<proteinExistence type="predicted"/>
<feature type="region of interest" description="Disordered" evidence="1">
    <location>
        <begin position="1"/>
        <end position="93"/>
    </location>
</feature>
<dbReference type="EMBL" id="JAINUG010000202">
    <property type="protein sequence ID" value="KAJ8388004.1"/>
    <property type="molecule type" value="Genomic_DNA"/>
</dbReference>
<dbReference type="AlphaFoldDB" id="A0AAD7W9N5"/>
<comment type="caution">
    <text evidence="2">The sequence shown here is derived from an EMBL/GenBank/DDBJ whole genome shotgun (WGS) entry which is preliminary data.</text>
</comment>
<evidence type="ECO:0000313" key="3">
    <source>
        <dbReference type="Proteomes" id="UP001221898"/>
    </source>
</evidence>
<feature type="compositionally biased region" description="Polar residues" evidence="1">
    <location>
        <begin position="75"/>
        <end position="89"/>
    </location>
</feature>
<feature type="compositionally biased region" description="Basic and acidic residues" evidence="1">
    <location>
        <begin position="15"/>
        <end position="34"/>
    </location>
</feature>
<accession>A0AAD7W9N5</accession>
<evidence type="ECO:0000313" key="2">
    <source>
        <dbReference type="EMBL" id="KAJ8388004.1"/>
    </source>
</evidence>
<reference evidence="2" key="1">
    <citation type="journal article" date="2023" name="Science">
        <title>Genome structures resolve the early diversification of teleost fishes.</title>
        <authorList>
            <person name="Parey E."/>
            <person name="Louis A."/>
            <person name="Montfort J."/>
            <person name="Bouchez O."/>
            <person name="Roques C."/>
            <person name="Iampietro C."/>
            <person name="Lluch J."/>
            <person name="Castinel A."/>
            <person name="Donnadieu C."/>
            <person name="Desvignes T."/>
            <person name="Floi Bucao C."/>
            <person name="Jouanno E."/>
            <person name="Wen M."/>
            <person name="Mejri S."/>
            <person name="Dirks R."/>
            <person name="Jansen H."/>
            <person name="Henkel C."/>
            <person name="Chen W.J."/>
            <person name="Zahm M."/>
            <person name="Cabau C."/>
            <person name="Klopp C."/>
            <person name="Thompson A.W."/>
            <person name="Robinson-Rechavi M."/>
            <person name="Braasch I."/>
            <person name="Lecointre G."/>
            <person name="Bobe J."/>
            <person name="Postlethwait J.H."/>
            <person name="Berthelot C."/>
            <person name="Roest Crollius H."/>
            <person name="Guiguen Y."/>
        </authorList>
    </citation>
    <scope>NUCLEOTIDE SEQUENCE</scope>
    <source>
        <strain evidence="2">NC1722</strain>
    </source>
</reference>
<organism evidence="2 3">
    <name type="scientific">Aldrovandia affinis</name>
    <dbReference type="NCBI Taxonomy" id="143900"/>
    <lineage>
        <taxon>Eukaryota</taxon>
        <taxon>Metazoa</taxon>
        <taxon>Chordata</taxon>
        <taxon>Craniata</taxon>
        <taxon>Vertebrata</taxon>
        <taxon>Euteleostomi</taxon>
        <taxon>Actinopterygii</taxon>
        <taxon>Neopterygii</taxon>
        <taxon>Teleostei</taxon>
        <taxon>Notacanthiformes</taxon>
        <taxon>Halosauridae</taxon>
        <taxon>Aldrovandia</taxon>
    </lineage>
</organism>